<dbReference type="InterPro" id="IPR036537">
    <property type="entry name" value="Adaptor_Cbl_N_dom_sf"/>
</dbReference>
<reference evidence="2" key="1">
    <citation type="journal article" date="2020" name="New Phytol.">
        <title>Comparative genomics reveals dynamic genome evolution in host specialist ectomycorrhizal fungi.</title>
        <authorList>
            <person name="Lofgren L.A."/>
            <person name="Nguyen N.H."/>
            <person name="Vilgalys R."/>
            <person name="Ruytinx J."/>
            <person name="Liao H.L."/>
            <person name="Branco S."/>
            <person name="Kuo A."/>
            <person name="LaButti K."/>
            <person name="Lipzen A."/>
            <person name="Andreopoulos W."/>
            <person name="Pangilinan J."/>
            <person name="Riley R."/>
            <person name="Hundley H."/>
            <person name="Na H."/>
            <person name="Barry K."/>
            <person name="Grigoriev I.V."/>
            <person name="Stajich J.E."/>
            <person name="Kennedy P.G."/>
        </authorList>
    </citation>
    <scope>NUCLEOTIDE SEQUENCE</scope>
    <source>
        <strain evidence="2">FC203</strain>
    </source>
</reference>
<feature type="compositionally biased region" description="Basic and acidic residues" evidence="1">
    <location>
        <begin position="215"/>
        <end position="225"/>
    </location>
</feature>
<accession>A0AAD4HHD3</accession>
<name>A0AAD4HHD3_9AGAM</name>
<sequence length="651" mass="74466">AQEVGSVYDFYTQNATINSASDAMVADLSKKNMGDFLGEAKKVMEALDVLQQVHPFVGVAILAFKAVVNLELTRRENDRRVGLMLAQASDMMTMLLQLKDTKDLAIVGPHGNIRGRLDRVLDGIKQDIEDCGNAIDKYYKSKFMVKLFRSSHWASEFMRVCTSFSQRTQDLQLALNIRTTLRVDIAIDKLDKLIRTQTDREARFEKEVQMRGGREKCLESEDKLPTSKTASANGSVGKQSHLDASLLHELHTPLRNLLDENRALFMFKLDAQTSDIKDAIKDSETRIMWAFNSRFRRVKDPHLRYIWKEMKWTTSVKTLYFIAELHDYYVNRFSRLLPSPTPTVSVMSDSEGEDHELPAADRSYQKLPNVDLADKWCLKYLSVFYVPSLSEGFDGDANGLVSIREVNAFTSAMPSGWTLPQALAYWAAGWRVDSQYYHARIEQVLNSMIYAQEDVLPQNRRCVARYLNSYIIDVIKRLVRSLAELRLEDSDLDLAQLTARRREAQEATLADKLNIVKYEIDSKDSIKLFGSGRIENFLLPLLYLVIRRHLQIMKLASTVILVEREFESATQTIRNILEGVSLRVDELAGAFLSYVMISYLLTPSQNRFVSRVMIQKQDSHGMRMAWYVETATLYQFGLIPRNSTTFGTVQN</sequence>
<gene>
    <name evidence="2" type="ORF">F5891DRAFT_956696</name>
</gene>
<evidence type="ECO:0000313" key="2">
    <source>
        <dbReference type="EMBL" id="KAG1897690.1"/>
    </source>
</evidence>
<organism evidence="2 3">
    <name type="scientific">Suillus fuscotomentosus</name>
    <dbReference type="NCBI Taxonomy" id="1912939"/>
    <lineage>
        <taxon>Eukaryota</taxon>
        <taxon>Fungi</taxon>
        <taxon>Dikarya</taxon>
        <taxon>Basidiomycota</taxon>
        <taxon>Agaricomycotina</taxon>
        <taxon>Agaricomycetes</taxon>
        <taxon>Agaricomycetidae</taxon>
        <taxon>Boletales</taxon>
        <taxon>Suillineae</taxon>
        <taxon>Suillaceae</taxon>
        <taxon>Suillus</taxon>
    </lineage>
</organism>
<evidence type="ECO:0000256" key="1">
    <source>
        <dbReference type="SAM" id="MobiDB-lite"/>
    </source>
</evidence>
<evidence type="ECO:0000313" key="3">
    <source>
        <dbReference type="Proteomes" id="UP001195769"/>
    </source>
</evidence>
<dbReference type="InterPro" id="IPR018247">
    <property type="entry name" value="EF_Hand_1_Ca_BS"/>
</dbReference>
<feature type="compositionally biased region" description="Polar residues" evidence="1">
    <location>
        <begin position="226"/>
        <end position="236"/>
    </location>
</feature>
<feature type="region of interest" description="Disordered" evidence="1">
    <location>
        <begin position="215"/>
        <end position="236"/>
    </location>
</feature>
<dbReference type="AlphaFoldDB" id="A0AAD4HHD3"/>
<keyword evidence="3" id="KW-1185">Reference proteome</keyword>
<dbReference type="RefSeq" id="XP_041223266.1">
    <property type="nucleotide sequence ID" value="XM_041375423.1"/>
</dbReference>
<comment type="caution">
    <text evidence="2">The sequence shown here is derived from an EMBL/GenBank/DDBJ whole genome shotgun (WGS) entry which is preliminary data.</text>
</comment>
<dbReference type="PROSITE" id="PS00018">
    <property type="entry name" value="EF_HAND_1"/>
    <property type="match status" value="1"/>
</dbReference>
<proteinExistence type="predicted"/>
<dbReference type="Proteomes" id="UP001195769">
    <property type="component" value="Unassembled WGS sequence"/>
</dbReference>
<feature type="non-terminal residue" evidence="2">
    <location>
        <position position="1"/>
    </location>
</feature>
<dbReference type="Gene3D" id="1.20.930.20">
    <property type="entry name" value="Adaptor protein Cbl, N-terminal domain"/>
    <property type="match status" value="1"/>
</dbReference>
<dbReference type="EMBL" id="JABBWK010000044">
    <property type="protein sequence ID" value="KAG1897690.1"/>
    <property type="molecule type" value="Genomic_DNA"/>
</dbReference>
<dbReference type="GeneID" id="64669721"/>
<protein>
    <submittedName>
        <fullName evidence="2">Uncharacterized protein</fullName>
    </submittedName>
</protein>
<dbReference type="GO" id="GO:0007166">
    <property type="term" value="P:cell surface receptor signaling pathway"/>
    <property type="evidence" value="ECO:0007669"/>
    <property type="project" value="InterPro"/>
</dbReference>